<dbReference type="InterPro" id="IPR000571">
    <property type="entry name" value="Znf_CCCH"/>
</dbReference>
<keyword evidence="1 4" id="KW-0479">Metal-binding</keyword>
<accession>A0A024TB83</accession>
<feature type="region of interest" description="Disordered" evidence="5">
    <location>
        <begin position="20"/>
        <end position="127"/>
    </location>
</feature>
<feature type="domain" description="C3H1-type" evidence="6">
    <location>
        <begin position="254"/>
        <end position="280"/>
    </location>
</feature>
<dbReference type="PANTHER" id="PTHR46156">
    <property type="entry name" value="CCCH ZINGC FINGER"/>
    <property type="match status" value="1"/>
</dbReference>
<feature type="domain" description="C3H1-type" evidence="6">
    <location>
        <begin position="198"/>
        <end position="226"/>
    </location>
</feature>
<dbReference type="GO" id="GO:0008270">
    <property type="term" value="F:zinc ion binding"/>
    <property type="evidence" value="ECO:0007669"/>
    <property type="project" value="UniProtKB-KW"/>
</dbReference>
<evidence type="ECO:0000259" key="6">
    <source>
        <dbReference type="PROSITE" id="PS50103"/>
    </source>
</evidence>
<dbReference type="SMART" id="SM00356">
    <property type="entry name" value="ZnF_C3H1"/>
    <property type="match status" value="4"/>
</dbReference>
<dbReference type="PROSITE" id="PS50103">
    <property type="entry name" value="ZF_C3H1"/>
    <property type="match status" value="4"/>
</dbReference>
<feature type="zinc finger region" description="C3H1-type" evidence="4">
    <location>
        <begin position="281"/>
        <end position="309"/>
    </location>
</feature>
<dbReference type="Pfam" id="PF00642">
    <property type="entry name" value="zf-CCCH"/>
    <property type="match status" value="1"/>
</dbReference>
<feature type="compositionally biased region" description="Polar residues" evidence="5">
    <location>
        <begin position="76"/>
        <end position="97"/>
    </location>
</feature>
<dbReference type="EMBL" id="KI914012">
    <property type="protein sequence ID" value="ETV91303.1"/>
    <property type="molecule type" value="Genomic_DNA"/>
</dbReference>
<name>A0A024TB83_9STRA</name>
<evidence type="ECO:0000313" key="7">
    <source>
        <dbReference type="EMBL" id="ETV91303.1"/>
    </source>
</evidence>
<dbReference type="STRING" id="157072.A0A024TB83"/>
<organism evidence="7">
    <name type="scientific">Aphanomyces invadans</name>
    <dbReference type="NCBI Taxonomy" id="157072"/>
    <lineage>
        <taxon>Eukaryota</taxon>
        <taxon>Sar</taxon>
        <taxon>Stramenopiles</taxon>
        <taxon>Oomycota</taxon>
        <taxon>Saprolegniomycetes</taxon>
        <taxon>Saprolegniales</taxon>
        <taxon>Verrucalvaceae</taxon>
        <taxon>Aphanomyces</taxon>
    </lineage>
</organism>
<feature type="region of interest" description="Disordered" evidence="5">
    <location>
        <begin position="160"/>
        <end position="195"/>
    </location>
</feature>
<gene>
    <name evidence="7" type="ORF">H310_14125</name>
</gene>
<feature type="compositionally biased region" description="Polar residues" evidence="5">
    <location>
        <begin position="106"/>
        <end position="115"/>
    </location>
</feature>
<feature type="domain" description="C3H1-type" evidence="6">
    <location>
        <begin position="281"/>
        <end position="309"/>
    </location>
</feature>
<dbReference type="AlphaFoldDB" id="A0A024TB83"/>
<protein>
    <recommendedName>
        <fullName evidence="6">C3H1-type domain-containing protein</fullName>
    </recommendedName>
</protein>
<sequence>MATEEAVVRARIAALKTLLDSQDRQTAPRVPQRHTSLAHAPHQQRHARHTFHAPPRHRSLNTPAFRPPRKPRNLTWKPSESASPSSLNQSMTSSTVALTVPVPSAPATSISQKRPLSTTTLSLDDGTYRKMGRGFKLRREDAPPKSAIEVSAAIATTRQLQTQPSAAAPPPLPVHTPSSLPTQPPPRSLQHPRPLVPPPRTELCLFYIKHGECKHKHDCLFVHDSRTKSICRPFLRDACPHDASTCKLSHCPDQHKMPDCAMFLKGLCSREGCHYRHVNVSRDAALCDAFSLRGYCADGPACRRKHEFTKGVAGGRKLSGPPPPTALVHNEDVAANDAAREPSSLSLRPTIRFTPKVI</sequence>
<evidence type="ECO:0000256" key="2">
    <source>
        <dbReference type="ARBA" id="ARBA00022771"/>
    </source>
</evidence>
<evidence type="ECO:0000256" key="5">
    <source>
        <dbReference type="SAM" id="MobiDB-lite"/>
    </source>
</evidence>
<dbReference type="PANTHER" id="PTHR46156:SF1">
    <property type="entry name" value="ZINC FINGER CCCH DOMAIN-CONTAINING PROTEIN 3"/>
    <property type="match status" value="1"/>
</dbReference>
<dbReference type="GO" id="GO:0005634">
    <property type="term" value="C:nucleus"/>
    <property type="evidence" value="ECO:0007669"/>
    <property type="project" value="TreeGrafter"/>
</dbReference>
<feature type="zinc finger region" description="C3H1-type" evidence="4">
    <location>
        <begin position="254"/>
        <end position="280"/>
    </location>
</feature>
<proteinExistence type="predicted"/>
<feature type="compositionally biased region" description="Basic residues" evidence="5">
    <location>
        <begin position="42"/>
        <end position="59"/>
    </location>
</feature>
<dbReference type="OrthoDB" id="3247158at2759"/>
<dbReference type="SUPFAM" id="SSF90229">
    <property type="entry name" value="CCCH zinc finger"/>
    <property type="match status" value="2"/>
</dbReference>
<feature type="domain" description="C3H1-type" evidence="6">
    <location>
        <begin position="230"/>
        <end position="253"/>
    </location>
</feature>
<dbReference type="RefSeq" id="XP_008880140.1">
    <property type="nucleotide sequence ID" value="XM_008881918.1"/>
</dbReference>
<keyword evidence="2 4" id="KW-0863">Zinc-finger</keyword>
<dbReference type="Gene3D" id="4.10.1000.10">
    <property type="entry name" value="Zinc finger, CCCH-type"/>
    <property type="match status" value="1"/>
</dbReference>
<feature type="compositionally biased region" description="Low complexity" evidence="5">
    <location>
        <begin position="116"/>
        <end position="125"/>
    </location>
</feature>
<keyword evidence="3 4" id="KW-0862">Zinc</keyword>
<dbReference type="eggNOG" id="KOG1492">
    <property type="taxonomic scope" value="Eukaryota"/>
</dbReference>
<evidence type="ECO:0000256" key="3">
    <source>
        <dbReference type="ARBA" id="ARBA00022833"/>
    </source>
</evidence>
<feature type="zinc finger region" description="C3H1-type" evidence="4">
    <location>
        <begin position="198"/>
        <end position="226"/>
    </location>
</feature>
<dbReference type="GeneID" id="20091175"/>
<evidence type="ECO:0000256" key="4">
    <source>
        <dbReference type="PROSITE-ProRule" id="PRU00723"/>
    </source>
</evidence>
<evidence type="ECO:0000256" key="1">
    <source>
        <dbReference type="ARBA" id="ARBA00022723"/>
    </source>
</evidence>
<dbReference type="InterPro" id="IPR036855">
    <property type="entry name" value="Znf_CCCH_sf"/>
</dbReference>
<dbReference type="VEuPathDB" id="FungiDB:H310_14125"/>
<feature type="zinc finger region" description="C3H1-type" evidence="4">
    <location>
        <begin position="230"/>
        <end position="253"/>
    </location>
</feature>
<reference evidence="7" key="1">
    <citation type="submission" date="2013-12" db="EMBL/GenBank/DDBJ databases">
        <title>The Genome Sequence of Aphanomyces invadans NJM9701.</title>
        <authorList>
            <consortium name="The Broad Institute Genomics Platform"/>
            <person name="Russ C."/>
            <person name="Tyler B."/>
            <person name="van West P."/>
            <person name="Dieguez-Uribeondo J."/>
            <person name="Young S.K."/>
            <person name="Zeng Q."/>
            <person name="Gargeya S."/>
            <person name="Fitzgerald M."/>
            <person name="Abouelleil A."/>
            <person name="Alvarado L."/>
            <person name="Chapman S.B."/>
            <person name="Gainer-Dewar J."/>
            <person name="Goldberg J."/>
            <person name="Griggs A."/>
            <person name="Gujja S."/>
            <person name="Hansen M."/>
            <person name="Howarth C."/>
            <person name="Imamovic A."/>
            <person name="Ireland A."/>
            <person name="Larimer J."/>
            <person name="McCowan C."/>
            <person name="Murphy C."/>
            <person name="Pearson M."/>
            <person name="Poon T.W."/>
            <person name="Priest M."/>
            <person name="Roberts A."/>
            <person name="Saif S."/>
            <person name="Shea T."/>
            <person name="Sykes S."/>
            <person name="Wortman J."/>
            <person name="Nusbaum C."/>
            <person name="Birren B."/>
        </authorList>
    </citation>
    <scope>NUCLEOTIDE SEQUENCE [LARGE SCALE GENOMIC DNA]</scope>
    <source>
        <strain evidence="7">NJM9701</strain>
    </source>
</reference>